<dbReference type="InterPro" id="IPR008988">
    <property type="entry name" value="Transcriptional_repressor_C"/>
</dbReference>
<dbReference type="EMBL" id="AP017655">
    <property type="protein sequence ID" value="BAV64190.1"/>
    <property type="molecule type" value="Genomic_DNA"/>
</dbReference>
<evidence type="ECO:0000256" key="2">
    <source>
        <dbReference type="ARBA" id="ARBA00022741"/>
    </source>
</evidence>
<sequence length="218" mass="23325">MAWAEQGVPEGSWLRAGRQTGGRGRMGRSWESPSGNLYGSTVVRLRDGDPPPHTLALVAANAVHALVAPLAEGQARIKWPNDVLVDGAKIAGILLERVGDTVVVGIGVNVKDHPRDLDRPVTSLAVQGAGEAEAGALLERLAALFAHWLAIWRAQGLEPVRTHWLLNAHPAGASMRVNQPDGQVLEGRFETLDRDGMLILRLANGDMHAIHAGDILLI</sequence>
<evidence type="ECO:0000256" key="6">
    <source>
        <dbReference type="ARBA" id="ARBA00047846"/>
    </source>
</evidence>
<evidence type="ECO:0000256" key="1">
    <source>
        <dbReference type="ARBA" id="ARBA00022598"/>
    </source>
</evidence>
<evidence type="ECO:0000313" key="10">
    <source>
        <dbReference type="Proteomes" id="UP000218272"/>
    </source>
</evidence>
<keyword evidence="4" id="KW-0092">Biotin</keyword>
<dbReference type="PROSITE" id="PS51733">
    <property type="entry name" value="BPL_LPL_CATALYTIC"/>
    <property type="match status" value="1"/>
</dbReference>
<dbReference type="InterPro" id="IPR004143">
    <property type="entry name" value="BPL_LPL_catalytic"/>
</dbReference>
<proteinExistence type="predicted"/>
<dbReference type="Pfam" id="PF03099">
    <property type="entry name" value="BPL_LplA_LipB"/>
    <property type="match status" value="1"/>
</dbReference>
<keyword evidence="1 9" id="KW-0436">Ligase</keyword>
<dbReference type="SUPFAM" id="SSF55681">
    <property type="entry name" value="Class II aaRS and biotin synthetases"/>
    <property type="match status" value="1"/>
</dbReference>
<dbReference type="NCBIfam" id="TIGR00121">
    <property type="entry name" value="birA_ligase"/>
    <property type="match status" value="1"/>
</dbReference>
<gene>
    <name evidence="9" type="ORF">SCLO_1011500</name>
</gene>
<dbReference type="PANTHER" id="PTHR12835">
    <property type="entry name" value="BIOTIN PROTEIN LIGASE"/>
    <property type="match status" value="1"/>
</dbReference>
<evidence type="ECO:0000313" key="9">
    <source>
        <dbReference type="EMBL" id="BAV64190.1"/>
    </source>
</evidence>
<evidence type="ECO:0000256" key="4">
    <source>
        <dbReference type="ARBA" id="ARBA00023267"/>
    </source>
</evidence>
<evidence type="ECO:0000256" key="3">
    <source>
        <dbReference type="ARBA" id="ARBA00022840"/>
    </source>
</evidence>
<dbReference type="EC" id="6.3.4.15" evidence="5"/>
<comment type="catalytic activity">
    <reaction evidence="6">
        <text>biotin + L-lysyl-[protein] + ATP = N(6)-biotinyl-L-lysyl-[protein] + AMP + diphosphate + H(+)</text>
        <dbReference type="Rhea" id="RHEA:11756"/>
        <dbReference type="Rhea" id="RHEA-COMP:9752"/>
        <dbReference type="Rhea" id="RHEA-COMP:10505"/>
        <dbReference type="ChEBI" id="CHEBI:15378"/>
        <dbReference type="ChEBI" id="CHEBI:29969"/>
        <dbReference type="ChEBI" id="CHEBI:30616"/>
        <dbReference type="ChEBI" id="CHEBI:33019"/>
        <dbReference type="ChEBI" id="CHEBI:57586"/>
        <dbReference type="ChEBI" id="CHEBI:83144"/>
        <dbReference type="ChEBI" id="CHEBI:456215"/>
        <dbReference type="EC" id="6.3.4.15"/>
    </reaction>
</comment>
<dbReference type="GO" id="GO:0005737">
    <property type="term" value="C:cytoplasm"/>
    <property type="evidence" value="ECO:0007669"/>
    <property type="project" value="TreeGrafter"/>
</dbReference>
<dbReference type="Gene3D" id="2.30.30.100">
    <property type="match status" value="1"/>
</dbReference>
<dbReference type="KEGG" id="sclo:SCLO_1011500"/>
<dbReference type="AlphaFoldDB" id="A0A1E1F109"/>
<dbReference type="SUPFAM" id="SSF50037">
    <property type="entry name" value="C-terminal domain of transcriptional repressors"/>
    <property type="match status" value="1"/>
</dbReference>
<organism evidence="9 10">
    <name type="scientific">Sphingobium cloacae</name>
    <dbReference type="NCBI Taxonomy" id="120107"/>
    <lineage>
        <taxon>Bacteria</taxon>
        <taxon>Pseudomonadati</taxon>
        <taxon>Pseudomonadota</taxon>
        <taxon>Alphaproteobacteria</taxon>
        <taxon>Sphingomonadales</taxon>
        <taxon>Sphingomonadaceae</taxon>
        <taxon>Sphingobium</taxon>
    </lineage>
</organism>
<name>A0A1E1F109_9SPHN</name>
<dbReference type="CDD" id="cd16442">
    <property type="entry name" value="BPL"/>
    <property type="match status" value="1"/>
</dbReference>
<dbReference type="InterPro" id="IPR003142">
    <property type="entry name" value="BPL_C"/>
</dbReference>
<evidence type="ECO:0000259" key="8">
    <source>
        <dbReference type="PROSITE" id="PS51733"/>
    </source>
</evidence>
<evidence type="ECO:0000256" key="5">
    <source>
        <dbReference type="ARBA" id="ARBA00024227"/>
    </source>
</evidence>
<dbReference type="Pfam" id="PF02237">
    <property type="entry name" value="BPL_C"/>
    <property type="match status" value="1"/>
</dbReference>
<keyword evidence="10" id="KW-1185">Reference proteome</keyword>
<evidence type="ECO:0000256" key="7">
    <source>
        <dbReference type="SAM" id="MobiDB-lite"/>
    </source>
</evidence>
<dbReference type="PANTHER" id="PTHR12835:SF5">
    <property type="entry name" value="BIOTIN--PROTEIN LIGASE"/>
    <property type="match status" value="1"/>
</dbReference>
<feature type="domain" description="BPL/LPL catalytic" evidence="8">
    <location>
        <begin position="1"/>
        <end position="153"/>
    </location>
</feature>
<dbReference type="GO" id="GO:0005524">
    <property type="term" value="F:ATP binding"/>
    <property type="evidence" value="ECO:0007669"/>
    <property type="project" value="UniProtKB-KW"/>
</dbReference>
<keyword evidence="2" id="KW-0547">Nucleotide-binding</keyword>
<protein>
    <recommendedName>
        <fullName evidence="5">biotin--[biotin carboxyl-carrier protein] ligase</fullName>
        <ecNumber evidence="5">6.3.4.15</ecNumber>
    </recommendedName>
</protein>
<dbReference type="Proteomes" id="UP000218272">
    <property type="component" value="Chromosome SCLO_1"/>
</dbReference>
<feature type="region of interest" description="Disordered" evidence="7">
    <location>
        <begin position="1"/>
        <end position="31"/>
    </location>
</feature>
<accession>A0A1E1F109</accession>
<reference evidence="9 10" key="1">
    <citation type="submission" date="2016-10" db="EMBL/GenBank/DDBJ databases">
        <title>Complete Genome Sequence of the Nonylphenol-Degrading Bacterium Sphingobium cloacae JCM 10874T.</title>
        <authorList>
            <person name="Ootsuka M."/>
            <person name="Nishizawa T."/>
            <person name="Ohta H."/>
        </authorList>
    </citation>
    <scope>NUCLEOTIDE SEQUENCE [LARGE SCALE GENOMIC DNA]</scope>
    <source>
        <strain evidence="9 10">JCM 10874</strain>
    </source>
</reference>
<dbReference type="InterPro" id="IPR045864">
    <property type="entry name" value="aa-tRNA-synth_II/BPL/LPL"/>
</dbReference>
<dbReference type="InterPro" id="IPR004408">
    <property type="entry name" value="Biotin_CoA_COase_ligase"/>
</dbReference>
<keyword evidence="3" id="KW-0067">ATP-binding</keyword>
<dbReference type="Gene3D" id="3.30.930.10">
    <property type="entry name" value="Bira Bifunctional Protein, Domain 2"/>
    <property type="match status" value="1"/>
</dbReference>
<dbReference type="GO" id="GO:0004077">
    <property type="term" value="F:biotin--[biotin carboxyl-carrier protein] ligase activity"/>
    <property type="evidence" value="ECO:0007669"/>
    <property type="project" value="UniProtKB-EC"/>
</dbReference>